<name>A0A9P7RK98_9PEZI</name>
<evidence type="ECO:0000313" key="2">
    <source>
        <dbReference type="Proteomes" id="UP000699042"/>
    </source>
</evidence>
<dbReference type="AlphaFoldDB" id="A0A9P7RK98"/>
<feature type="non-terminal residue" evidence="1">
    <location>
        <position position="1"/>
    </location>
</feature>
<gene>
    <name evidence="1" type="ORF">JMJ77_006660</name>
</gene>
<keyword evidence="2" id="KW-1185">Reference proteome</keyword>
<sequence length="33" mass="4033">DNTFQRHRVLIPTKCKLPYLTKEIAISDWIYLR</sequence>
<organism evidence="1 2">
    <name type="scientific">Colletotrichum scovillei</name>
    <dbReference type="NCBI Taxonomy" id="1209932"/>
    <lineage>
        <taxon>Eukaryota</taxon>
        <taxon>Fungi</taxon>
        <taxon>Dikarya</taxon>
        <taxon>Ascomycota</taxon>
        <taxon>Pezizomycotina</taxon>
        <taxon>Sordariomycetes</taxon>
        <taxon>Hypocreomycetidae</taxon>
        <taxon>Glomerellales</taxon>
        <taxon>Glomerellaceae</taxon>
        <taxon>Colletotrichum</taxon>
        <taxon>Colletotrichum acutatum species complex</taxon>
    </lineage>
</organism>
<comment type="caution">
    <text evidence="1">The sequence shown here is derived from an EMBL/GenBank/DDBJ whole genome shotgun (WGS) entry which is preliminary data.</text>
</comment>
<accession>A0A9P7RK98</accession>
<evidence type="ECO:0000313" key="1">
    <source>
        <dbReference type="EMBL" id="KAG7059294.1"/>
    </source>
</evidence>
<proteinExistence type="predicted"/>
<dbReference type="Proteomes" id="UP000699042">
    <property type="component" value="Unassembled WGS sequence"/>
</dbReference>
<protein>
    <submittedName>
        <fullName evidence="1">Uncharacterized protein</fullName>
    </submittedName>
</protein>
<dbReference type="EMBL" id="JAESDN010000001">
    <property type="protein sequence ID" value="KAG7059294.1"/>
    <property type="molecule type" value="Genomic_DNA"/>
</dbReference>
<reference evidence="1" key="1">
    <citation type="submission" date="2021-05" db="EMBL/GenBank/DDBJ databases">
        <title>Comparative genomics of three Colletotrichum scovillei strains and genetic complementation revealed genes involved fungal growth and virulence on chili pepper.</title>
        <authorList>
            <person name="Hsieh D.-K."/>
            <person name="Chuang S.-C."/>
            <person name="Chen C.-Y."/>
            <person name="Chao Y.-T."/>
            <person name="Lu M.-Y.J."/>
            <person name="Lee M.-H."/>
            <person name="Shih M.-C."/>
        </authorList>
    </citation>
    <scope>NUCLEOTIDE SEQUENCE</scope>
    <source>
        <strain evidence="1">Coll-153</strain>
    </source>
</reference>